<organism evidence="2 3">
    <name type="scientific">Grifola frondosa</name>
    <name type="common">Maitake</name>
    <name type="synonym">Polyporus frondosus</name>
    <dbReference type="NCBI Taxonomy" id="5627"/>
    <lineage>
        <taxon>Eukaryota</taxon>
        <taxon>Fungi</taxon>
        <taxon>Dikarya</taxon>
        <taxon>Basidiomycota</taxon>
        <taxon>Agaricomycotina</taxon>
        <taxon>Agaricomycetes</taxon>
        <taxon>Polyporales</taxon>
        <taxon>Grifolaceae</taxon>
        <taxon>Grifola</taxon>
    </lineage>
</organism>
<feature type="compositionally biased region" description="Basic residues" evidence="1">
    <location>
        <begin position="1128"/>
        <end position="1140"/>
    </location>
</feature>
<evidence type="ECO:0000313" key="3">
    <source>
        <dbReference type="Proteomes" id="UP000092993"/>
    </source>
</evidence>
<feature type="region of interest" description="Disordered" evidence="1">
    <location>
        <begin position="363"/>
        <end position="449"/>
    </location>
</feature>
<evidence type="ECO:0000313" key="2">
    <source>
        <dbReference type="EMBL" id="OBZ75712.1"/>
    </source>
</evidence>
<reference evidence="2 3" key="1">
    <citation type="submission" date="2016-03" db="EMBL/GenBank/DDBJ databases">
        <title>Whole genome sequencing of Grifola frondosa 9006-11.</title>
        <authorList>
            <person name="Min B."/>
            <person name="Park H."/>
            <person name="Kim J.-G."/>
            <person name="Cho H."/>
            <person name="Oh Y.-L."/>
            <person name="Kong W.-S."/>
            <person name="Choi I.-G."/>
        </authorList>
    </citation>
    <scope>NUCLEOTIDE SEQUENCE [LARGE SCALE GENOMIC DNA]</scope>
    <source>
        <strain evidence="2 3">9006-11</strain>
    </source>
</reference>
<dbReference type="OrthoDB" id="2148418at2759"/>
<dbReference type="AlphaFoldDB" id="A0A1C7MFV5"/>
<feature type="compositionally biased region" description="Basic and acidic residues" evidence="1">
    <location>
        <begin position="1069"/>
        <end position="1087"/>
    </location>
</feature>
<dbReference type="EMBL" id="LUGG01000004">
    <property type="protein sequence ID" value="OBZ75712.1"/>
    <property type="molecule type" value="Genomic_DNA"/>
</dbReference>
<protein>
    <submittedName>
        <fullName evidence="2">Uncharacterized protein</fullName>
    </submittedName>
</protein>
<feature type="region of interest" description="Disordered" evidence="1">
    <location>
        <begin position="1054"/>
        <end position="1140"/>
    </location>
</feature>
<feature type="compositionally biased region" description="Low complexity" evidence="1">
    <location>
        <begin position="710"/>
        <end position="727"/>
    </location>
</feature>
<feature type="compositionally biased region" description="Polar residues" evidence="1">
    <location>
        <begin position="396"/>
        <end position="412"/>
    </location>
</feature>
<accession>A0A1C7MFV5</accession>
<feature type="region of interest" description="Disordered" evidence="1">
    <location>
        <begin position="623"/>
        <end position="765"/>
    </location>
</feature>
<feature type="compositionally biased region" description="Low complexity" evidence="1">
    <location>
        <begin position="461"/>
        <end position="475"/>
    </location>
</feature>
<dbReference type="OMA" id="MRASKWG"/>
<feature type="region of interest" description="Disordered" evidence="1">
    <location>
        <begin position="461"/>
        <end position="496"/>
    </location>
</feature>
<evidence type="ECO:0000256" key="1">
    <source>
        <dbReference type="SAM" id="MobiDB-lite"/>
    </source>
</evidence>
<comment type="caution">
    <text evidence="2">The sequence shown here is derived from an EMBL/GenBank/DDBJ whole genome shotgun (WGS) entry which is preliminary data.</text>
</comment>
<sequence>MASDVLVESDVIDSPLSTVTTPSDDSTSDAVNTASARVYFGPLQSPEKRYAPRAGSARSRTPLRRSARFASKSRSNVNEEAYARSQDGTPLDEILQDEPSSVLASKILRAHDNPSPPPSPLPIEREIPLPWQDSNILLDDVFESTQPEATNSPRGRVLVDLTVDQTAVSGNASRPSTITPQHVDEADSSSSDLITFDSFSSPSAFKARRHTTPARAVTEREHPIMTTVDDLLSLSPLPNLVEPRPTSPQTIPSAEGCLEDVSPSTDEEMQVLATLTSDCAPPSPPLVADTLPAIAEAASELPSILMSGPTTPVKCSTRPRRSCSPVPKIVSQTPPSTSVHDILLPPMPEIPVPDQFIALPPEESVQPDRESTEQPSNAGADVGNDIDAHTLECSEGGNSRSLAENSPSQIKSPVNDAPDTTLGSPKVKEKAGRLKRVSRAGADLGPLSPTSSNLLMQLLPQASGSGASPPVSSVQDSGNVSELKPTTPPKALPTLSSVNLEEPAIPALTIQRPPSVPPTTTPFLADASRTPARRIPISQAVAEGAFSAQKHRFMIGMGKRGIGTDVGVGLLGSPVFRRAALDDPTRSPAKRIPISEAVPVPPASPAKGKSVMRGQSPARMLFRERERSGSAEPKPLVVRKQRSASAEPPTLAVGKNGFFQRPPPSAARSHVATCSDSEVERERKWGTLPFPIIVPGRVPPAIPEAEEVDSGPSSKPLKSSPAKPVSSLRQPSAGSGSKIPRIGAKPYARPKAAEPSAMKETRMLAPTKRGAVVGAGSTASAVGPLRIVRLATGSGSSSDEGNVKATAAAAVRHKRSAACDNTAALSLKRKRDTEKPKPSPPPILVMRKVVPGMFAQAGKAASSSTVTAPVEEQAPSSPAKPQGPIKMRRVADWKRPPAVKELSRNDEVHAKQKDKIPENPPMPEPVPELDKISAPIRNTTPAASPPEAGPSSSTAAQPSIDSSPATPSGVPTESEVAPARRTTRSRRKVDSTSDVFGTIAPASVRPLQIRRKHPLPLDNGPFSGMTALALKALTTANTNRNQQHVVSLKTEVIRKEGKRPESPTSKVRTVLERQKEEKVQQRKERAERRARRGADGSGIDGMSDFDGASDLMDSSFLSVDRDTAGNPLRHRRGPGRTRIM</sequence>
<feature type="region of interest" description="Disordered" evidence="1">
    <location>
        <begin position="1"/>
        <end position="93"/>
    </location>
</feature>
<feature type="region of interest" description="Disordered" evidence="1">
    <location>
        <begin position="309"/>
        <end position="337"/>
    </location>
</feature>
<feature type="compositionally biased region" description="Low complexity" evidence="1">
    <location>
        <begin position="13"/>
        <end position="29"/>
    </location>
</feature>
<name>A0A1C7MFV5_GRIFR</name>
<dbReference type="Proteomes" id="UP000092993">
    <property type="component" value="Unassembled WGS sequence"/>
</dbReference>
<feature type="compositionally biased region" description="Basic and acidic residues" evidence="1">
    <location>
        <begin position="901"/>
        <end position="917"/>
    </location>
</feature>
<proteinExistence type="predicted"/>
<gene>
    <name evidence="2" type="ORF">A0H81_04382</name>
</gene>
<feature type="region of interest" description="Disordered" evidence="1">
    <location>
        <begin position="596"/>
        <end position="615"/>
    </location>
</feature>
<keyword evidence="3" id="KW-1185">Reference proteome</keyword>
<dbReference type="STRING" id="5627.A0A1C7MFV5"/>
<feature type="region of interest" description="Disordered" evidence="1">
    <location>
        <begin position="821"/>
        <end position="1000"/>
    </location>
</feature>
<feature type="compositionally biased region" description="Polar residues" evidence="1">
    <location>
        <begin position="957"/>
        <end position="971"/>
    </location>
</feature>